<protein>
    <submittedName>
        <fullName evidence="6">5706_t:CDS:1</fullName>
    </submittedName>
</protein>
<organism evidence="6 7">
    <name type="scientific">Diversispora eburnea</name>
    <dbReference type="NCBI Taxonomy" id="1213867"/>
    <lineage>
        <taxon>Eukaryota</taxon>
        <taxon>Fungi</taxon>
        <taxon>Fungi incertae sedis</taxon>
        <taxon>Mucoromycota</taxon>
        <taxon>Glomeromycotina</taxon>
        <taxon>Glomeromycetes</taxon>
        <taxon>Diversisporales</taxon>
        <taxon>Diversisporaceae</taxon>
        <taxon>Diversispora</taxon>
    </lineage>
</organism>
<feature type="compositionally biased region" description="Basic and acidic residues" evidence="4">
    <location>
        <begin position="37"/>
        <end position="52"/>
    </location>
</feature>
<dbReference type="PANTHER" id="PTHR23236">
    <property type="entry name" value="EUKARYOTIC TRANSLATION INITIATION FACTOR 4B/4H"/>
    <property type="match status" value="1"/>
</dbReference>
<feature type="compositionally biased region" description="Acidic residues" evidence="4">
    <location>
        <begin position="62"/>
        <end position="79"/>
    </location>
</feature>
<feature type="region of interest" description="Disordered" evidence="4">
    <location>
        <begin position="1"/>
        <end position="186"/>
    </location>
</feature>
<dbReference type="PROSITE" id="PS50102">
    <property type="entry name" value="RRM"/>
    <property type="match status" value="2"/>
</dbReference>
<feature type="region of interest" description="Disordered" evidence="4">
    <location>
        <begin position="264"/>
        <end position="287"/>
    </location>
</feature>
<evidence type="ECO:0000256" key="4">
    <source>
        <dbReference type="SAM" id="MobiDB-lite"/>
    </source>
</evidence>
<feature type="compositionally biased region" description="Gly residues" evidence="4">
    <location>
        <begin position="384"/>
        <end position="394"/>
    </location>
</feature>
<dbReference type="OrthoDB" id="439808at2759"/>
<proteinExistence type="predicted"/>
<keyword evidence="1" id="KW-0677">Repeat</keyword>
<dbReference type="InterPro" id="IPR035979">
    <property type="entry name" value="RBD_domain_sf"/>
</dbReference>
<dbReference type="Proteomes" id="UP000789706">
    <property type="component" value="Unassembled WGS sequence"/>
</dbReference>
<feature type="domain" description="RRM" evidence="5">
    <location>
        <begin position="189"/>
        <end position="266"/>
    </location>
</feature>
<dbReference type="GO" id="GO:0003723">
    <property type="term" value="F:RNA binding"/>
    <property type="evidence" value="ECO:0007669"/>
    <property type="project" value="UniProtKB-UniRule"/>
</dbReference>
<accession>A0A9N8W0Y8</accession>
<feature type="compositionally biased region" description="Basic and acidic residues" evidence="4">
    <location>
        <begin position="144"/>
        <end position="154"/>
    </location>
</feature>
<feature type="region of interest" description="Disordered" evidence="4">
    <location>
        <begin position="367"/>
        <end position="424"/>
    </location>
</feature>
<name>A0A9N8W0Y8_9GLOM</name>
<dbReference type="AlphaFoldDB" id="A0A9N8W0Y8"/>
<evidence type="ECO:0000313" key="7">
    <source>
        <dbReference type="Proteomes" id="UP000789706"/>
    </source>
</evidence>
<feature type="domain" description="RRM" evidence="5">
    <location>
        <begin position="292"/>
        <end position="369"/>
    </location>
</feature>
<feature type="compositionally biased region" description="Polar residues" evidence="4">
    <location>
        <begin position="370"/>
        <end position="379"/>
    </location>
</feature>
<feature type="compositionally biased region" description="Low complexity" evidence="4">
    <location>
        <begin position="95"/>
        <end position="111"/>
    </location>
</feature>
<evidence type="ECO:0000256" key="3">
    <source>
        <dbReference type="PROSITE-ProRule" id="PRU00176"/>
    </source>
</evidence>
<comment type="caution">
    <text evidence="6">The sequence shown here is derived from an EMBL/GenBank/DDBJ whole genome shotgun (WGS) entry which is preliminary data.</text>
</comment>
<dbReference type="InterPro" id="IPR000504">
    <property type="entry name" value="RRM_dom"/>
</dbReference>
<evidence type="ECO:0000256" key="2">
    <source>
        <dbReference type="ARBA" id="ARBA00022884"/>
    </source>
</evidence>
<dbReference type="SMART" id="SM00360">
    <property type="entry name" value="RRM"/>
    <property type="match status" value="2"/>
</dbReference>
<dbReference type="Gene3D" id="3.30.70.330">
    <property type="match status" value="2"/>
</dbReference>
<sequence>MGKNGVKSIPQKTNKASTVKPAATKKIVPNKKRNISKKVESDSDVSSDEKKNGNKKNSNDSDTSEDSSEDSSEEDSSSDSDEKTTTKIQNKKSSKVSSSDSTSDSSESDSSSNDKEKKVVKTKNGSTFILSKDSSSEDDDSSESDSKSENKQEKLNVSAQQNGAKRKQDEQKFSSPKKTKINDDDSSNCTVFVGNLSYNIDEDRLAQELEEAGEITDVRIIYDKESGRPKGFGYVEFSNSESAKKALSFSGKDVDGRSIKVDLADQKPKNGGGGNANNNNNGFQKDLSEPSDTLFIGNLSFTAEEDTIWKTFEKYGQINSVRLPTFPDTGGRKGFGYVTFTDVTSAQEAMELQGTRIDGRAVRLDFAAPPQQSFESSSPRRGGNRGGYRGGGFGDNNRGGSPGRMAANKGTIVPGRGKKIVFDE</sequence>
<evidence type="ECO:0000313" key="6">
    <source>
        <dbReference type="EMBL" id="CAG8470185.1"/>
    </source>
</evidence>
<dbReference type="PANTHER" id="PTHR23236:SF119">
    <property type="entry name" value="NUCLEAR RNA-BINDING PROTEIN SART-3"/>
    <property type="match status" value="1"/>
</dbReference>
<dbReference type="Pfam" id="PF00076">
    <property type="entry name" value="RRM_1"/>
    <property type="match status" value="2"/>
</dbReference>
<reference evidence="6" key="1">
    <citation type="submission" date="2021-06" db="EMBL/GenBank/DDBJ databases">
        <authorList>
            <person name="Kallberg Y."/>
            <person name="Tangrot J."/>
            <person name="Rosling A."/>
        </authorList>
    </citation>
    <scope>NUCLEOTIDE SEQUENCE</scope>
    <source>
        <strain evidence="6">AZ414A</strain>
    </source>
</reference>
<dbReference type="SUPFAM" id="SSF54928">
    <property type="entry name" value="RNA-binding domain, RBD"/>
    <property type="match status" value="2"/>
</dbReference>
<gene>
    <name evidence="6" type="ORF">DEBURN_LOCUS3121</name>
</gene>
<keyword evidence="7" id="KW-1185">Reference proteome</keyword>
<dbReference type="InterPro" id="IPR012677">
    <property type="entry name" value="Nucleotide-bd_a/b_plait_sf"/>
</dbReference>
<dbReference type="EMBL" id="CAJVPK010000189">
    <property type="protein sequence ID" value="CAG8470185.1"/>
    <property type="molecule type" value="Genomic_DNA"/>
</dbReference>
<evidence type="ECO:0000256" key="1">
    <source>
        <dbReference type="ARBA" id="ARBA00022737"/>
    </source>
</evidence>
<evidence type="ECO:0000259" key="5">
    <source>
        <dbReference type="PROSITE" id="PS50102"/>
    </source>
</evidence>
<keyword evidence="2 3" id="KW-0694">RNA-binding</keyword>